<dbReference type="Proteomes" id="UP000681343">
    <property type="component" value="Chromosome"/>
</dbReference>
<evidence type="ECO:0000256" key="1">
    <source>
        <dbReference type="ARBA" id="ARBA00001966"/>
    </source>
</evidence>
<dbReference type="Gene3D" id="3.20.20.70">
    <property type="entry name" value="Aldolase class I"/>
    <property type="match status" value="1"/>
</dbReference>
<evidence type="ECO:0000256" key="2">
    <source>
        <dbReference type="ARBA" id="ARBA00022691"/>
    </source>
</evidence>
<dbReference type="GO" id="GO:0051536">
    <property type="term" value="F:iron-sulfur cluster binding"/>
    <property type="evidence" value="ECO:0007669"/>
    <property type="project" value="UniProtKB-KW"/>
</dbReference>
<dbReference type="InterPro" id="IPR006638">
    <property type="entry name" value="Elp3/MiaA/NifB-like_rSAM"/>
</dbReference>
<dbReference type="SUPFAM" id="SSF102114">
    <property type="entry name" value="Radical SAM enzymes"/>
    <property type="match status" value="1"/>
</dbReference>
<dbReference type="CDD" id="cd01335">
    <property type="entry name" value="Radical_SAM"/>
    <property type="match status" value="1"/>
</dbReference>
<dbReference type="SFLD" id="SFLDG01095">
    <property type="entry name" value="Uncharacterised_Radical_SAM_Su"/>
    <property type="match status" value="1"/>
</dbReference>
<feature type="domain" description="Radical SAM core" evidence="6">
    <location>
        <begin position="23"/>
        <end position="255"/>
    </location>
</feature>
<evidence type="ECO:0000256" key="3">
    <source>
        <dbReference type="ARBA" id="ARBA00022723"/>
    </source>
</evidence>
<dbReference type="GO" id="GO:0003824">
    <property type="term" value="F:catalytic activity"/>
    <property type="evidence" value="ECO:0007669"/>
    <property type="project" value="InterPro"/>
</dbReference>
<proteinExistence type="predicted"/>
<protein>
    <submittedName>
        <fullName evidence="7">Radical SAM protein</fullName>
    </submittedName>
</protein>
<keyword evidence="4" id="KW-0408">Iron</keyword>
<keyword evidence="2" id="KW-0949">S-adenosyl-L-methionine</keyword>
<gene>
    <name evidence="7" type="ORF">MM35RIKEN_05150</name>
</gene>
<evidence type="ECO:0000256" key="5">
    <source>
        <dbReference type="ARBA" id="ARBA00023014"/>
    </source>
</evidence>
<reference evidence="7" key="1">
    <citation type="submission" date="2020-09" db="EMBL/GenBank/DDBJ databases">
        <title>New species isolated from human feces.</title>
        <authorList>
            <person name="Kitahara M."/>
            <person name="Shigeno Y."/>
            <person name="Shime M."/>
            <person name="Matsumoto Y."/>
            <person name="Nakamura S."/>
            <person name="Motooka D."/>
            <person name="Fukuoka S."/>
            <person name="Nishikawa H."/>
            <person name="Benno Y."/>
        </authorList>
    </citation>
    <scope>NUCLEOTIDE SEQUENCE</scope>
    <source>
        <strain evidence="7">MM35</strain>
    </source>
</reference>
<dbReference type="KEGG" id="vfa:MM35RIKEN_05150"/>
<dbReference type="Pfam" id="PF04055">
    <property type="entry name" value="Radical_SAM"/>
    <property type="match status" value="1"/>
</dbReference>
<dbReference type="EMBL" id="AP023415">
    <property type="protein sequence ID" value="BCK78323.1"/>
    <property type="molecule type" value="Genomic_DNA"/>
</dbReference>
<dbReference type="PANTHER" id="PTHR43409:SF4">
    <property type="entry name" value="RADICAL SAM SUPERFAMILY PROTEIN"/>
    <property type="match status" value="1"/>
</dbReference>
<evidence type="ECO:0000259" key="6">
    <source>
        <dbReference type="PROSITE" id="PS51918"/>
    </source>
</evidence>
<dbReference type="PROSITE" id="PS51918">
    <property type="entry name" value="RADICAL_SAM"/>
    <property type="match status" value="1"/>
</dbReference>
<keyword evidence="8" id="KW-1185">Reference proteome</keyword>
<dbReference type="AlphaFoldDB" id="A0A810Q0P4"/>
<organism evidence="7 8">
    <name type="scientific">Vescimonas fastidiosa</name>
    <dbReference type="NCBI Taxonomy" id="2714353"/>
    <lineage>
        <taxon>Bacteria</taxon>
        <taxon>Bacillati</taxon>
        <taxon>Bacillota</taxon>
        <taxon>Clostridia</taxon>
        <taxon>Eubacteriales</taxon>
        <taxon>Oscillospiraceae</taxon>
        <taxon>Vescimonas</taxon>
    </lineage>
</organism>
<evidence type="ECO:0000313" key="8">
    <source>
        <dbReference type="Proteomes" id="UP000681343"/>
    </source>
</evidence>
<evidence type="ECO:0000256" key="4">
    <source>
        <dbReference type="ARBA" id="ARBA00023004"/>
    </source>
</evidence>
<evidence type="ECO:0000313" key="7">
    <source>
        <dbReference type="EMBL" id="BCK78323.1"/>
    </source>
</evidence>
<dbReference type="PANTHER" id="PTHR43409">
    <property type="entry name" value="ANAEROBIC MAGNESIUM-PROTOPORPHYRIN IX MONOMETHYL ESTER CYCLASE-RELATED"/>
    <property type="match status" value="1"/>
</dbReference>
<dbReference type="SFLD" id="SFLDG01082">
    <property type="entry name" value="B12-binding_domain_containing"/>
    <property type="match status" value="1"/>
</dbReference>
<dbReference type="InterPro" id="IPR013785">
    <property type="entry name" value="Aldolase_TIM"/>
</dbReference>
<keyword evidence="3" id="KW-0479">Metal-binding</keyword>
<dbReference type="SFLD" id="SFLDS00029">
    <property type="entry name" value="Radical_SAM"/>
    <property type="match status" value="1"/>
</dbReference>
<dbReference type="InterPro" id="IPR007197">
    <property type="entry name" value="rSAM"/>
</dbReference>
<sequence length="302" mass="34504">MYNKRTTKTKGTKTVRYKGKVYRPPSEAYSLIVQVTYGCSHNRCAFCDMYDDKNFAMRPMEEIREDFETARRLYRHVERVFLADGDALMRRTGDLVEILGLVYGLFPECERVTCYASPTSIQIKSEEELRLLREKGLKMVYMGLESGCDAVLERMDKGHTAAQIIEAGQKARRCGLQLSVTAISGLGSRELWREHAVETARAFNAMNPEYIGLLTLMVEPGTPLEKWVREGSFHVLSPVEVMQEMELFLQHIDSPGSVFRMNHASNYLTLKGTLNQDRERLLQQVRQGLAGQGLKDEFMRAL</sequence>
<comment type="cofactor">
    <cofactor evidence="1">
        <name>[4Fe-4S] cluster</name>
        <dbReference type="ChEBI" id="CHEBI:49883"/>
    </cofactor>
</comment>
<dbReference type="InterPro" id="IPR058240">
    <property type="entry name" value="rSAM_sf"/>
</dbReference>
<dbReference type="GO" id="GO:0046872">
    <property type="term" value="F:metal ion binding"/>
    <property type="evidence" value="ECO:0007669"/>
    <property type="project" value="UniProtKB-KW"/>
</dbReference>
<dbReference type="InterPro" id="IPR051198">
    <property type="entry name" value="BchE-like"/>
</dbReference>
<accession>A0A810Q0P4</accession>
<keyword evidence="5" id="KW-0411">Iron-sulfur</keyword>
<dbReference type="SMART" id="SM00729">
    <property type="entry name" value="Elp3"/>
    <property type="match status" value="1"/>
</dbReference>
<name>A0A810Q0P4_9FIRM</name>